<reference evidence="2" key="1">
    <citation type="journal article" date="2019" name="Int. J. Syst. Evol. Microbiol.">
        <title>The Global Catalogue of Microorganisms (GCM) 10K type strain sequencing project: providing services to taxonomists for standard genome sequencing and annotation.</title>
        <authorList>
            <consortium name="The Broad Institute Genomics Platform"/>
            <consortium name="The Broad Institute Genome Sequencing Center for Infectious Disease"/>
            <person name="Wu L."/>
            <person name="Ma J."/>
        </authorList>
    </citation>
    <scope>NUCLEOTIDE SEQUENCE [LARGE SCALE GENOMIC DNA]</scope>
    <source>
        <strain evidence="2">JCM 17626</strain>
    </source>
</reference>
<comment type="caution">
    <text evidence="1">The sequence shown here is derived from an EMBL/GenBank/DDBJ whole genome shotgun (WGS) entry which is preliminary data.</text>
</comment>
<keyword evidence="2" id="KW-1185">Reference proteome</keyword>
<evidence type="ECO:0000313" key="1">
    <source>
        <dbReference type="EMBL" id="GAA4203098.1"/>
    </source>
</evidence>
<evidence type="ECO:0000313" key="2">
    <source>
        <dbReference type="Proteomes" id="UP001501772"/>
    </source>
</evidence>
<sequence>MAENSMENMIDKMVKKVEVLIDLLGYGIVELSVAYSLKFSALPSRAYNIDCHIGQIDANLHSWLYAPDFKLVFSEIENGVGHIVCFSGAGLNRNVYYQTMLNVVSDYIFLKEKFFL</sequence>
<dbReference type="Proteomes" id="UP001501772">
    <property type="component" value="Unassembled WGS sequence"/>
</dbReference>
<gene>
    <name evidence="1" type="ORF">GCM10022289_18820</name>
</gene>
<organism evidence="1 2">
    <name type="scientific">Pedobacter jeongneungensis</name>
    <dbReference type="NCBI Taxonomy" id="947309"/>
    <lineage>
        <taxon>Bacteria</taxon>
        <taxon>Pseudomonadati</taxon>
        <taxon>Bacteroidota</taxon>
        <taxon>Sphingobacteriia</taxon>
        <taxon>Sphingobacteriales</taxon>
        <taxon>Sphingobacteriaceae</taxon>
        <taxon>Pedobacter</taxon>
    </lineage>
</organism>
<protein>
    <submittedName>
        <fullName evidence="1">Uncharacterized protein</fullName>
    </submittedName>
</protein>
<name>A0ABP8BBS2_9SPHI</name>
<proteinExistence type="predicted"/>
<dbReference type="EMBL" id="BAABBY010000004">
    <property type="protein sequence ID" value="GAA4203098.1"/>
    <property type="molecule type" value="Genomic_DNA"/>
</dbReference>
<accession>A0ABP8BBS2</accession>